<dbReference type="InterPro" id="IPR017237">
    <property type="entry name" value="RLMG"/>
</dbReference>
<evidence type="ECO:0000256" key="6">
    <source>
        <dbReference type="SAM" id="MobiDB-lite"/>
    </source>
</evidence>
<dbReference type="GO" id="GO:0005737">
    <property type="term" value="C:cytoplasm"/>
    <property type="evidence" value="ECO:0007669"/>
    <property type="project" value="InterPro"/>
</dbReference>
<dbReference type="EMBL" id="PYVG01000009">
    <property type="protein sequence ID" value="PTB89655.1"/>
    <property type="molecule type" value="Genomic_DNA"/>
</dbReference>
<dbReference type="PROSITE" id="PS00092">
    <property type="entry name" value="N6_MTASE"/>
    <property type="match status" value="1"/>
</dbReference>
<comment type="caution">
    <text evidence="9">The sequence shown here is derived from an EMBL/GenBank/DDBJ whole genome shotgun (WGS) entry which is preliminary data.</text>
</comment>
<keyword evidence="2" id="KW-0698">rRNA processing</keyword>
<evidence type="ECO:0000313" key="12">
    <source>
        <dbReference type="Proteomes" id="UP000241514"/>
    </source>
</evidence>
<reference evidence="12 13" key="1">
    <citation type="submission" date="2018-03" db="EMBL/GenBank/DDBJ databases">
        <title>Cross-interface Injection: A General Nanoliter Liquid Handling Method Applied to Single Cells Genome Amplification Automated Nanoliter Liquid Handling Applied to Single Cell Multiple Displacement Amplification.</title>
        <authorList>
            <person name="Yun J."/>
            <person name="Xu P."/>
            <person name="Xu J."/>
            <person name="Dai X."/>
            <person name="Wang Y."/>
            <person name="Zheng X."/>
            <person name="Cao C."/>
            <person name="Yi Q."/>
            <person name="Zhu Y."/>
            <person name="Wang L."/>
            <person name="Dong Z."/>
            <person name="Huang Y."/>
            <person name="Huang L."/>
            <person name="Du W."/>
        </authorList>
    </citation>
    <scope>NUCLEOTIDE SEQUENCE [LARGE SCALE GENOMIC DNA]</scope>
    <source>
        <strain evidence="10 13">A12-4</strain>
        <strain evidence="11 12">A9-4</strain>
        <strain evidence="9 14">Z-E1-2</strain>
    </source>
</reference>
<dbReference type="Proteomes" id="UP000242087">
    <property type="component" value="Unassembled WGS sequence"/>
</dbReference>
<keyword evidence="4" id="KW-0808">Transferase</keyword>
<evidence type="ECO:0000313" key="10">
    <source>
        <dbReference type="EMBL" id="PTB88823.1"/>
    </source>
</evidence>
<evidence type="ECO:0000313" key="9">
    <source>
        <dbReference type="EMBL" id="PTB83162.1"/>
    </source>
</evidence>
<dbReference type="EMBL" id="PYVS01000009">
    <property type="protein sequence ID" value="PTB83162.1"/>
    <property type="molecule type" value="Genomic_DNA"/>
</dbReference>
<evidence type="ECO:0000256" key="3">
    <source>
        <dbReference type="ARBA" id="ARBA00022603"/>
    </source>
</evidence>
<keyword evidence="5" id="KW-0949">S-adenosyl-L-methionine</keyword>
<keyword evidence="1" id="KW-0963">Cytoplasm</keyword>
<evidence type="ECO:0000256" key="2">
    <source>
        <dbReference type="ARBA" id="ARBA00022552"/>
    </source>
</evidence>
<feature type="domain" description="Methyltransferase small" evidence="7">
    <location>
        <begin position="229"/>
        <end position="404"/>
    </location>
</feature>
<dbReference type="EMBL" id="PYVF01000034">
    <property type="protein sequence ID" value="PTB88823.1"/>
    <property type="molecule type" value="Genomic_DNA"/>
</dbReference>
<evidence type="ECO:0000313" key="14">
    <source>
        <dbReference type="Proteomes" id="UP000243022"/>
    </source>
</evidence>
<proteinExistence type="predicted"/>
<dbReference type="Pfam" id="PF05175">
    <property type="entry name" value="MTS"/>
    <property type="match status" value="1"/>
</dbReference>
<dbReference type="PIRSF" id="PIRSF037565">
    <property type="entry name" value="RRNA_m2G_Mtase_RsmD_prd"/>
    <property type="match status" value="1"/>
</dbReference>
<dbReference type="CDD" id="cd02440">
    <property type="entry name" value="AdoMet_MTases"/>
    <property type="match status" value="1"/>
</dbReference>
<feature type="compositionally biased region" description="Polar residues" evidence="6">
    <location>
        <begin position="12"/>
        <end position="22"/>
    </location>
</feature>
<feature type="compositionally biased region" description="Pro residues" evidence="6">
    <location>
        <begin position="1"/>
        <end position="11"/>
    </location>
</feature>
<keyword evidence="3" id="KW-0489">Methyltransferase</keyword>
<evidence type="ECO:0000256" key="4">
    <source>
        <dbReference type="ARBA" id="ARBA00022679"/>
    </source>
</evidence>
<dbReference type="InterPro" id="IPR002052">
    <property type="entry name" value="DNA_methylase_N6_adenine_CS"/>
</dbReference>
<sequence length="406" mass="45451">MPRSPARPPRQPNKSSNQSDTWVRTAAPHLWDSPSGRLDLKRFPPRNNATLQAWDAGDTWLLESLKTAERPAHVLLVNDSWGALLCGAQQQFSPAHSVAISLLTDSYLAGQAYQQNTAANTLKGAYSTLSPLEPLPQDIDHVLMKLPKSQSLLERQLAQLSRDLAPGTLLQVAAKSQLFTPGVRELFAQYCDSVEVSLIQRKHRLLTARIQTQPWPEHDFQTTWEELGLTLTQHAGVFARNQLDIGARFMIEVMEQHLPSHPTASKVADLGCGNGVLGLVYAKWYPDAQITWFDESTLAVASCQANIEQNLGASDHYQVLLDDCLSNVATSSFDRVLCNPPFHQEHAMTDHIAKQMIRDSRRVLKPGGELWLVANRHLPYYLILQKTFRLVEPVEQNGKFVVYRAV</sequence>
<dbReference type="GO" id="GO:0003676">
    <property type="term" value="F:nucleic acid binding"/>
    <property type="evidence" value="ECO:0007669"/>
    <property type="project" value="InterPro"/>
</dbReference>
<dbReference type="Gene3D" id="3.40.50.150">
    <property type="entry name" value="Vaccinia Virus protein VP39"/>
    <property type="match status" value="2"/>
</dbReference>
<feature type="region of interest" description="Disordered" evidence="6">
    <location>
        <begin position="1"/>
        <end position="24"/>
    </location>
</feature>
<evidence type="ECO:0000256" key="1">
    <source>
        <dbReference type="ARBA" id="ARBA00022490"/>
    </source>
</evidence>
<evidence type="ECO:0000259" key="8">
    <source>
        <dbReference type="Pfam" id="PF26049"/>
    </source>
</evidence>
<evidence type="ECO:0000313" key="11">
    <source>
        <dbReference type="EMBL" id="PTB89655.1"/>
    </source>
</evidence>
<dbReference type="PANTHER" id="PTHR47816:SF5">
    <property type="entry name" value="RIBOSOMAL RNA LARGE SUBUNIT METHYLTRANSFERASE G"/>
    <property type="match status" value="1"/>
</dbReference>
<dbReference type="InterPro" id="IPR007848">
    <property type="entry name" value="Small_mtfrase_dom"/>
</dbReference>
<evidence type="ECO:0000259" key="7">
    <source>
        <dbReference type="Pfam" id="PF05175"/>
    </source>
</evidence>
<gene>
    <name evidence="10" type="ORF">C9927_03095</name>
    <name evidence="11" type="ORF">C9928_02645</name>
    <name evidence="9" type="ORF">C9986_00935</name>
</gene>
<dbReference type="Pfam" id="PF26049">
    <property type="entry name" value="RLMG_N"/>
    <property type="match status" value="1"/>
</dbReference>
<dbReference type="AlphaFoldDB" id="A0A2T4D760"/>
<dbReference type="Proteomes" id="UP000243022">
    <property type="component" value="Unassembled WGS sequence"/>
</dbReference>
<protein>
    <submittedName>
        <fullName evidence="9">Uncharacterized protein</fullName>
    </submittedName>
</protein>
<dbReference type="InterPro" id="IPR046977">
    <property type="entry name" value="RsmC/RlmG"/>
</dbReference>
<name>A0A2T4D760_9GAMM</name>
<dbReference type="InterPro" id="IPR058679">
    <property type="entry name" value="RlmG_N"/>
</dbReference>
<evidence type="ECO:0000313" key="13">
    <source>
        <dbReference type="Proteomes" id="UP000242087"/>
    </source>
</evidence>
<dbReference type="SUPFAM" id="SSF53335">
    <property type="entry name" value="S-adenosyl-L-methionine-dependent methyltransferases"/>
    <property type="match status" value="1"/>
</dbReference>
<accession>A0A2T4D760</accession>
<evidence type="ECO:0000256" key="5">
    <source>
        <dbReference type="ARBA" id="ARBA00022691"/>
    </source>
</evidence>
<feature type="domain" description="RlmG N-terminal" evidence="8">
    <location>
        <begin position="32"/>
        <end position="210"/>
    </location>
</feature>
<dbReference type="Proteomes" id="UP000241514">
    <property type="component" value="Unassembled WGS sequence"/>
</dbReference>
<dbReference type="InterPro" id="IPR029063">
    <property type="entry name" value="SAM-dependent_MTases_sf"/>
</dbReference>
<dbReference type="GO" id="GO:0008990">
    <property type="term" value="F:rRNA (guanine-N2-)-methyltransferase activity"/>
    <property type="evidence" value="ECO:0007669"/>
    <property type="project" value="InterPro"/>
</dbReference>
<organism evidence="9 14">
    <name type="scientific">Pseudidiomarina aestuarii</name>
    <dbReference type="NCBI Taxonomy" id="624146"/>
    <lineage>
        <taxon>Bacteria</taxon>
        <taxon>Pseudomonadati</taxon>
        <taxon>Pseudomonadota</taxon>
        <taxon>Gammaproteobacteria</taxon>
        <taxon>Alteromonadales</taxon>
        <taxon>Idiomarinaceae</taxon>
        <taxon>Pseudidiomarina</taxon>
    </lineage>
</organism>
<dbReference type="PANTHER" id="PTHR47816">
    <property type="entry name" value="RIBOSOMAL RNA SMALL SUBUNIT METHYLTRANSFERASE C"/>
    <property type="match status" value="1"/>
</dbReference>